<dbReference type="Pfam" id="PF09991">
    <property type="entry name" value="DUF2232"/>
    <property type="match status" value="1"/>
</dbReference>
<accession>A0A3A9KET3</accession>
<feature type="transmembrane region" description="Helical" evidence="1">
    <location>
        <begin position="12"/>
        <end position="45"/>
    </location>
</feature>
<comment type="caution">
    <text evidence="2">The sequence shown here is derived from an EMBL/GenBank/DDBJ whole genome shotgun (WGS) entry which is preliminary data.</text>
</comment>
<organism evidence="2 3">
    <name type="scientific">Salipaludibacillus neizhouensis</name>
    <dbReference type="NCBI Taxonomy" id="885475"/>
    <lineage>
        <taxon>Bacteria</taxon>
        <taxon>Bacillati</taxon>
        <taxon>Bacillota</taxon>
        <taxon>Bacilli</taxon>
        <taxon>Bacillales</taxon>
        <taxon>Bacillaceae</taxon>
    </lineage>
</organism>
<sequence>MDRSNLLREGGLCLGLFLILTVFALWIPVLGLAAFFFLSIPFIYFTFKYELKAGISLALIAFSILFILLGPSALPIGVFFLPSGVIIGELYRRKKEAFAVLVGGALSYVVAIVFIFIAAVLILNVDPVAEMQAVMLESVEMTEQMMPLLGEAEEDALQTFYDFVDSLSVIAPSLMVMIGVGFAFTVQVIASFILRKKGEDISRFPPFRDWGFPKAFIWYYLITYLFMFGGIEEGTALYTAVSNLSPVLEMIMIIQGFALVFFYFHYKGKGLVFPIIVVVMSFLLPFFLHIIRILGIIDLGFDLRKRMNSQK</sequence>
<keyword evidence="3" id="KW-1185">Reference proteome</keyword>
<feature type="transmembrane region" description="Helical" evidence="1">
    <location>
        <begin position="243"/>
        <end position="264"/>
    </location>
</feature>
<keyword evidence="1" id="KW-1133">Transmembrane helix</keyword>
<keyword evidence="1" id="KW-0472">Membrane</keyword>
<keyword evidence="1" id="KW-0812">Transmembrane</keyword>
<feature type="transmembrane region" description="Helical" evidence="1">
    <location>
        <begin position="271"/>
        <end position="297"/>
    </location>
</feature>
<dbReference type="AlphaFoldDB" id="A0A3A9KET3"/>
<proteinExistence type="predicted"/>
<feature type="transmembrane region" description="Helical" evidence="1">
    <location>
        <begin position="169"/>
        <end position="194"/>
    </location>
</feature>
<feature type="transmembrane region" description="Helical" evidence="1">
    <location>
        <begin position="215"/>
        <end position="231"/>
    </location>
</feature>
<evidence type="ECO:0000313" key="2">
    <source>
        <dbReference type="EMBL" id="RKL66035.1"/>
    </source>
</evidence>
<dbReference type="OrthoDB" id="2987886at2"/>
<reference evidence="2 3" key="1">
    <citation type="submission" date="2017-10" db="EMBL/GenBank/DDBJ databases">
        <title>Bacillus sp. nov., a halophilic bacterium isolated from a Keqin Lake.</title>
        <authorList>
            <person name="Wang H."/>
        </authorList>
    </citation>
    <scope>NUCLEOTIDE SEQUENCE [LARGE SCALE GENOMIC DNA]</scope>
    <source>
        <strain evidence="2 3">KCTC 13187</strain>
    </source>
</reference>
<dbReference type="EMBL" id="PDOE01000009">
    <property type="protein sequence ID" value="RKL66035.1"/>
    <property type="molecule type" value="Genomic_DNA"/>
</dbReference>
<evidence type="ECO:0000256" key="1">
    <source>
        <dbReference type="SAM" id="Phobius"/>
    </source>
</evidence>
<dbReference type="PANTHER" id="PTHR41324:SF1">
    <property type="entry name" value="DUF2232 DOMAIN-CONTAINING PROTEIN"/>
    <property type="match status" value="1"/>
</dbReference>
<evidence type="ECO:0000313" key="3">
    <source>
        <dbReference type="Proteomes" id="UP000281498"/>
    </source>
</evidence>
<dbReference type="PANTHER" id="PTHR41324">
    <property type="entry name" value="MEMBRANE PROTEIN-RELATED"/>
    <property type="match status" value="1"/>
</dbReference>
<dbReference type="InterPro" id="IPR018710">
    <property type="entry name" value="DUF2232"/>
</dbReference>
<dbReference type="RefSeq" id="WP_110938107.1">
    <property type="nucleotide sequence ID" value="NZ_KZ614147.1"/>
</dbReference>
<protein>
    <recommendedName>
        <fullName evidence="4">DUF2232 domain-containing protein</fullName>
    </recommendedName>
</protein>
<name>A0A3A9KET3_9BACI</name>
<feature type="transmembrane region" description="Helical" evidence="1">
    <location>
        <begin position="98"/>
        <end position="123"/>
    </location>
</feature>
<feature type="transmembrane region" description="Helical" evidence="1">
    <location>
        <begin position="57"/>
        <end position="86"/>
    </location>
</feature>
<evidence type="ECO:0008006" key="4">
    <source>
        <dbReference type="Google" id="ProtNLM"/>
    </source>
</evidence>
<gene>
    <name evidence="2" type="ORF">CR203_17195</name>
</gene>
<dbReference type="Proteomes" id="UP000281498">
    <property type="component" value="Unassembled WGS sequence"/>
</dbReference>